<dbReference type="CDD" id="cd00093">
    <property type="entry name" value="HTH_XRE"/>
    <property type="match status" value="1"/>
</dbReference>
<reference evidence="2 3" key="1">
    <citation type="submission" date="2020-08" db="EMBL/GenBank/DDBJ databases">
        <title>Genomic Encyclopedia of Type Strains, Phase IV (KMG-IV): sequencing the most valuable type-strain genomes for metagenomic binning, comparative biology and taxonomic classification.</title>
        <authorList>
            <person name="Goeker M."/>
        </authorList>
    </citation>
    <scope>NUCLEOTIDE SEQUENCE [LARGE SCALE GENOMIC DNA]</scope>
    <source>
        <strain evidence="2 3">DSM 21793</strain>
    </source>
</reference>
<gene>
    <name evidence="2" type="ORF">GGQ61_002251</name>
</gene>
<proteinExistence type="predicted"/>
<dbReference type="AlphaFoldDB" id="A0A840A1J5"/>
<keyword evidence="3" id="KW-1185">Reference proteome</keyword>
<evidence type="ECO:0000259" key="1">
    <source>
        <dbReference type="PROSITE" id="PS50943"/>
    </source>
</evidence>
<dbReference type="RefSeq" id="WP_056022743.1">
    <property type="nucleotide sequence ID" value="NZ_JACIDK010000003.1"/>
</dbReference>
<comment type="caution">
    <text evidence="2">The sequence shown here is derived from an EMBL/GenBank/DDBJ whole genome shotgun (WGS) entry which is preliminary data.</text>
</comment>
<dbReference type="EMBL" id="JACIDK010000003">
    <property type="protein sequence ID" value="MBB3891523.1"/>
    <property type="molecule type" value="Genomic_DNA"/>
</dbReference>
<organism evidence="2 3">
    <name type="scientific">Phenylobacterium haematophilum</name>
    <dbReference type="NCBI Taxonomy" id="98513"/>
    <lineage>
        <taxon>Bacteria</taxon>
        <taxon>Pseudomonadati</taxon>
        <taxon>Pseudomonadota</taxon>
        <taxon>Alphaproteobacteria</taxon>
        <taxon>Caulobacterales</taxon>
        <taxon>Caulobacteraceae</taxon>
        <taxon>Phenylobacterium</taxon>
    </lineage>
</organism>
<dbReference type="InterPro" id="IPR001387">
    <property type="entry name" value="Cro/C1-type_HTH"/>
</dbReference>
<dbReference type="Pfam" id="PF13560">
    <property type="entry name" value="HTH_31"/>
    <property type="match status" value="1"/>
</dbReference>
<name>A0A840A1J5_9CAUL</name>
<sequence>MPRSAVDPARAAVTKSLRQEAGRWLKAGREAAGLTQAELAERVGLRYYTFVSQVESGLGRVPIETQGAWAQAIGLDPAEFARTLLRYYEPELFRLLFGDAAQDAPVARLAGRG</sequence>
<dbReference type="Proteomes" id="UP000530564">
    <property type="component" value="Unassembled WGS sequence"/>
</dbReference>
<evidence type="ECO:0000313" key="3">
    <source>
        <dbReference type="Proteomes" id="UP000530564"/>
    </source>
</evidence>
<dbReference type="InterPro" id="IPR010982">
    <property type="entry name" value="Lambda_DNA-bd_dom_sf"/>
</dbReference>
<protein>
    <submittedName>
        <fullName evidence="2">Transcriptional regulator with XRE-family HTH domain</fullName>
    </submittedName>
</protein>
<dbReference type="SMART" id="SM00530">
    <property type="entry name" value="HTH_XRE"/>
    <property type="match status" value="1"/>
</dbReference>
<dbReference type="GO" id="GO:0003677">
    <property type="term" value="F:DNA binding"/>
    <property type="evidence" value="ECO:0007669"/>
    <property type="project" value="InterPro"/>
</dbReference>
<feature type="domain" description="HTH cro/C1-type" evidence="1">
    <location>
        <begin position="25"/>
        <end position="80"/>
    </location>
</feature>
<dbReference type="Gene3D" id="1.10.260.40">
    <property type="entry name" value="lambda repressor-like DNA-binding domains"/>
    <property type="match status" value="1"/>
</dbReference>
<dbReference type="PROSITE" id="PS50943">
    <property type="entry name" value="HTH_CROC1"/>
    <property type="match status" value="1"/>
</dbReference>
<accession>A0A840A1J5</accession>
<evidence type="ECO:0000313" key="2">
    <source>
        <dbReference type="EMBL" id="MBB3891523.1"/>
    </source>
</evidence>
<dbReference type="SUPFAM" id="SSF47413">
    <property type="entry name" value="lambda repressor-like DNA-binding domains"/>
    <property type="match status" value="1"/>
</dbReference>